<feature type="non-terminal residue" evidence="2">
    <location>
        <position position="90"/>
    </location>
</feature>
<dbReference type="PANTHER" id="PTHR47331">
    <property type="entry name" value="PHD-TYPE DOMAIN-CONTAINING PROTEIN"/>
    <property type="match status" value="1"/>
</dbReference>
<name>E2AQG2_CAMFO</name>
<evidence type="ECO:0000259" key="1">
    <source>
        <dbReference type="Pfam" id="PF17921"/>
    </source>
</evidence>
<reference evidence="2 3" key="1">
    <citation type="journal article" date="2010" name="Science">
        <title>Genomic comparison of the ants Camponotus floridanus and Harpegnathos saltator.</title>
        <authorList>
            <person name="Bonasio R."/>
            <person name="Zhang G."/>
            <person name="Ye C."/>
            <person name="Mutti N.S."/>
            <person name="Fang X."/>
            <person name="Qin N."/>
            <person name="Donahue G."/>
            <person name="Yang P."/>
            <person name="Li Q."/>
            <person name="Li C."/>
            <person name="Zhang P."/>
            <person name="Huang Z."/>
            <person name="Berger S.L."/>
            <person name="Reinberg D."/>
            <person name="Wang J."/>
            <person name="Liebig J."/>
        </authorList>
    </citation>
    <scope>NUCLEOTIDE SEQUENCE [LARGE SCALE GENOMIC DNA]</scope>
    <source>
        <strain evidence="3">C129</strain>
    </source>
</reference>
<organism evidence="3">
    <name type="scientific">Camponotus floridanus</name>
    <name type="common">Florida carpenter ant</name>
    <dbReference type="NCBI Taxonomy" id="104421"/>
    <lineage>
        <taxon>Eukaryota</taxon>
        <taxon>Metazoa</taxon>
        <taxon>Ecdysozoa</taxon>
        <taxon>Arthropoda</taxon>
        <taxon>Hexapoda</taxon>
        <taxon>Insecta</taxon>
        <taxon>Pterygota</taxon>
        <taxon>Neoptera</taxon>
        <taxon>Endopterygota</taxon>
        <taxon>Hymenoptera</taxon>
        <taxon>Apocrita</taxon>
        <taxon>Aculeata</taxon>
        <taxon>Formicoidea</taxon>
        <taxon>Formicidae</taxon>
        <taxon>Formicinae</taxon>
        <taxon>Camponotus</taxon>
    </lineage>
</organism>
<accession>E2AQG2</accession>
<evidence type="ECO:0000313" key="2">
    <source>
        <dbReference type="EMBL" id="EFN64327.1"/>
    </source>
</evidence>
<keyword evidence="3" id="KW-1185">Reference proteome</keyword>
<feature type="non-terminal residue" evidence="2">
    <location>
        <position position="1"/>
    </location>
</feature>
<dbReference type="OrthoDB" id="7550640at2759"/>
<dbReference type="Pfam" id="PF17921">
    <property type="entry name" value="Integrase_H2C2"/>
    <property type="match status" value="1"/>
</dbReference>
<feature type="domain" description="Integrase zinc-binding" evidence="1">
    <location>
        <begin position="1"/>
        <end position="37"/>
    </location>
</feature>
<dbReference type="OMA" id="ITRKCIT"/>
<proteinExistence type="predicted"/>
<dbReference type="InterPro" id="IPR041588">
    <property type="entry name" value="Integrase_H2C2"/>
</dbReference>
<dbReference type="AlphaFoldDB" id="E2AQG2"/>
<evidence type="ECO:0000313" key="3">
    <source>
        <dbReference type="Proteomes" id="UP000000311"/>
    </source>
</evidence>
<dbReference type="InParanoid" id="E2AQG2"/>
<sequence length="90" mass="10230">GPQATLSAVRQSYWLVSARDVVRQITRKCITCFRSSPKTSSTLMGNLPRDRITVPKRVFEKCGVDYAGPFYYKDGSRKTAKLLKCYMAIF</sequence>
<protein>
    <recommendedName>
        <fullName evidence="1">Integrase zinc-binding domain-containing protein</fullName>
    </recommendedName>
</protein>
<dbReference type="EMBL" id="GL441759">
    <property type="protein sequence ID" value="EFN64327.1"/>
    <property type="molecule type" value="Genomic_DNA"/>
</dbReference>
<dbReference type="Proteomes" id="UP000000311">
    <property type="component" value="Unassembled WGS sequence"/>
</dbReference>
<gene>
    <name evidence="2" type="ORF">EAG_00128</name>
</gene>